<accession>A0ACC0DZG2</accession>
<organism evidence="1 2">
    <name type="scientific">Puccinia striiformis f. sp. tritici</name>
    <dbReference type="NCBI Taxonomy" id="168172"/>
    <lineage>
        <taxon>Eukaryota</taxon>
        <taxon>Fungi</taxon>
        <taxon>Dikarya</taxon>
        <taxon>Basidiomycota</taxon>
        <taxon>Pucciniomycotina</taxon>
        <taxon>Pucciniomycetes</taxon>
        <taxon>Pucciniales</taxon>
        <taxon>Pucciniaceae</taxon>
        <taxon>Puccinia</taxon>
    </lineage>
</organism>
<proteinExistence type="predicted"/>
<reference evidence="1 2" key="3">
    <citation type="journal article" date="2022" name="Microbiol. Spectr.">
        <title>Folding features and dynamics of 3D genome architecture in plant fungal pathogens.</title>
        <authorList>
            <person name="Xia C."/>
        </authorList>
    </citation>
    <scope>NUCLEOTIDE SEQUENCE [LARGE SCALE GENOMIC DNA]</scope>
    <source>
        <strain evidence="1 2">93-210</strain>
    </source>
</reference>
<dbReference type="Proteomes" id="UP001060170">
    <property type="component" value="Chromosome 12"/>
</dbReference>
<keyword evidence="2" id="KW-1185">Reference proteome</keyword>
<name>A0ACC0DZG2_9BASI</name>
<sequence length="111" mass="13239">MCMTLQPLHIPTLNIHYTTQLQTTQHYTPQLQTTQHYTSQLQTTQHYTSQLQTTQHYTPQLQTTQHYTPQLQDTEHCMHTITLHIFTLQKPPNTIHFKLKPVSFKKHNIEY</sequence>
<reference evidence="2" key="2">
    <citation type="journal article" date="2018" name="Mol. Plant Microbe Interact.">
        <title>Genome sequence resources for the wheat stripe rust pathogen (Puccinia striiformis f. sp. tritici) and the barley stripe rust pathogen (Puccinia striiformis f. sp. hordei).</title>
        <authorList>
            <person name="Xia C."/>
            <person name="Wang M."/>
            <person name="Yin C."/>
            <person name="Cornejo O.E."/>
            <person name="Hulbert S.H."/>
            <person name="Chen X."/>
        </authorList>
    </citation>
    <scope>NUCLEOTIDE SEQUENCE [LARGE SCALE GENOMIC DNA]</scope>
    <source>
        <strain evidence="2">93-210</strain>
    </source>
</reference>
<gene>
    <name evidence="1" type="ORF">MJO28_012078</name>
</gene>
<comment type="caution">
    <text evidence="1">The sequence shown here is derived from an EMBL/GenBank/DDBJ whole genome shotgun (WGS) entry which is preliminary data.</text>
</comment>
<reference evidence="2" key="1">
    <citation type="journal article" date="2018" name="BMC Genomics">
        <title>Genomic insights into host adaptation between the wheat stripe rust pathogen (Puccinia striiformis f. sp. tritici) and the barley stripe rust pathogen (Puccinia striiformis f. sp. hordei).</title>
        <authorList>
            <person name="Xia C."/>
            <person name="Wang M."/>
            <person name="Yin C."/>
            <person name="Cornejo O.E."/>
            <person name="Hulbert S.H."/>
            <person name="Chen X."/>
        </authorList>
    </citation>
    <scope>NUCLEOTIDE SEQUENCE [LARGE SCALE GENOMIC DNA]</scope>
    <source>
        <strain evidence="2">93-210</strain>
    </source>
</reference>
<evidence type="ECO:0000313" key="2">
    <source>
        <dbReference type="Proteomes" id="UP001060170"/>
    </source>
</evidence>
<dbReference type="EMBL" id="CM045876">
    <property type="protein sequence ID" value="KAI7942051.1"/>
    <property type="molecule type" value="Genomic_DNA"/>
</dbReference>
<evidence type="ECO:0000313" key="1">
    <source>
        <dbReference type="EMBL" id="KAI7942051.1"/>
    </source>
</evidence>
<protein>
    <submittedName>
        <fullName evidence="1">Uncharacterized protein</fullName>
    </submittedName>
</protein>